<name>A0A8S3B2M4_9BILA</name>
<gene>
    <name evidence="1" type="ORF">GIL414_LOCUS46425</name>
    <name evidence="2" type="ORF">SMN809_LOCUS73129</name>
</gene>
<protein>
    <submittedName>
        <fullName evidence="1">Uncharacterized protein</fullName>
    </submittedName>
</protein>
<dbReference type="AlphaFoldDB" id="A0A8S3B2M4"/>
<dbReference type="EMBL" id="CAJOBI010327232">
    <property type="protein sequence ID" value="CAF5193579.1"/>
    <property type="molecule type" value="Genomic_DNA"/>
</dbReference>
<comment type="caution">
    <text evidence="1">The sequence shown here is derived from an EMBL/GenBank/DDBJ whole genome shotgun (WGS) entry which is preliminary data.</text>
</comment>
<evidence type="ECO:0000313" key="2">
    <source>
        <dbReference type="EMBL" id="CAF5193579.1"/>
    </source>
</evidence>
<sequence length="32" mass="3813">TCKIQLIYLYGLHLIERLVEQKVSIVEQLIQQ</sequence>
<feature type="non-terminal residue" evidence="1">
    <location>
        <position position="1"/>
    </location>
</feature>
<accession>A0A8S3B2M4</accession>
<evidence type="ECO:0000313" key="3">
    <source>
        <dbReference type="Proteomes" id="UP000681720"/>
    </source>
</evidence>
<organism evidence="1 3">
    <name type="scientific">Rotaria magnacalcarata</name>
    <dbReference type="NCBI Taxonomy" id="392030"/>
    <lineage>
        <taxon>Eukaryota</taxon>
        <taxon>Metazoa</taxon>
        <taxon>Spiralia</taxon>
        <taxon>Gnathifera</taxon>
        <taxon>Rotifera</taxon>
        <taxon>Eurotatoria</taxon>
        <taxon>Bdelloidea</taxon>
        <taxon>Philodinida</taxon>
        <taxon>Philodinidae</taxon>
        <taxon>Rotaria</taxon>
    </lineage>
</organism>
<reference evidence="1" key="1">
    <citation type="submission" date="2021-02" db="EMBL/GenBank/DDBJ databases">
        <authorList>
            <person name="Nowell W R."/>
        </authorList>
    </citation>
    <scope>NUCLEOTIDE SEQUENCE</scope>
</reference>
<dbReference type="EMBL" id="CAJOBJ010145718">
    <property type="protein sequence ID" value="CAF4782986.1"/>
    <property type="molecule type" value="Genomic_DNA"/>
</dbReference>
<dbReference type="Proteomes" id="UP000681720">
    <property type="component" value="Unassembled WGS sequence"/>
</dbReference>
<proteinExistence type="predicted"/>
<evidence type="ECO:0000313" key="1">
    <source>
        <dbReference type="EMBL" id="CAF4782986.1"/>
    </source>
</evidence>
<dbReference type="Proteomes" id="UP000676336">
    <property type="component" value="Unassembled WGS sequence"/>
</dbReference>